<dbReference type="RefSeq" id="WP_264773885.1">
    <property type="nucleotide sequence ID" value="NZ_JAPDOG010000066.1"/>
</dbReference>
<feature type="region of interest" description="Disordered" evidence="1">
    <location>
        <begin position="221"/>
        <end position="258"/>
    </location>
</feature>
<proteinExistence type="predicted"/>
<reference evidence="2 3" key="1">
    <citation type="submission" date="2022-10" db="EMBL/GenBank/DDBJ databases">
        <title>Defluviimonas sp. CAU 1641 isolated from mud.</title>
        <authorList>
            <person name="Kim W."/>
        </authorList>
    </citation>
    <scope>NUCLEOTIDE SEQUENCE [LARGE SCALE GENOMIC DNA]</scope>
    <source>
        <strain evidence="2 3">CAU 1641</strain>
    </source>
</reference>
<feature type="compositionally biased region" description="Low complexity" evidence="1">
    <location>
        <begin position="222"/>
        <end position="233"/>
    </location>
</feature>
<evidence type="ECO:0000313" key="3">
    <source>
        <dbReference type="Proteomes" id="UP001207582"/>
    </source>
</evidence>
<feature type="compositionally biased region" description="Acidic residues" evidence="1">
    <location>
        <begin position="249"/>
        <end position="258"/>
    </location>
</feature>
<feature type="compositionally biased region" description="Basic and acidic residues" evidence="1">
    <location>
        <begin position="92"/>
        <end position="102"/>
    </location>
</feature>
<feature type="region of interest" description="Disordered" evidence="1">
    <location>
        <begin position="85"/>
        <end position="122"/>
    </location>
</feature>
<name>A0ABT3JAN0_9RHOB</name>
<dbReference type="Proteomes" id="UP001207582">
    <property type="component" value="Unassembled WGS sequence"/>
</dbReference>
<gene>
    <name evidence="2" type="ORF">OM960_24900</name>
</gene>
<feature type="compositionally biased region" description="Low complexity" evidence="1">
    <location>
        <begin position="108"/>
        <end position="122"/>
    </location>
</feature>
<evidence type="ECO:0000256" key="1">
    <source>
        <dbReference type="SAM" id="MobiDB-lite"/>
    </source>
</evidence>
<sequence length="258" mass="27583">MLVAIRRAALMVAPGARVSIRPVGGGYRVRLGEGAEIEIGADGVRVLHAVDCEVAGRILASLSDALGWPASAAVLRKSEIVAEPVPEPSTAIRRDTRQRPDAPPETTQPRPVASPPVQVQPAPRVRQKRLVFIDDISRKSDVAESVEGRADISPQYVPVDELLRPQLPANVLRLLKDGSVADCWLVVTTPRGLPGDIRAAWEDLAKHPGLGDRFRTAASCRDPAPALQAIDADPAADDPPEDHPPASEADPEDPAPDW</sequence>
<organism evidence="2 3">
    <name type="scientific">Defluviimonas salinarum</name>
    <dbReference type="NCBI Taxonomy" id="2992147"/>
    <lineage>
        <taxon>Bacteria</taxon>
        <taxon>Pseudomonadati</taxon>
        <taxon>Pseudomonadota</taxon>
        <taxon>Alphaproteobacteria</taxon>
        <taxon>Rhodobacterales</taxon>
        <taxon>Paracoccaceae</taxon>
        <taxon>Albidovulum</taxon>
    </lineage>
</organism>
<keyword evidence="3" id="KW-1185">Reference proteome</keyword>
<dbReference type="EMBL" id="JAPDOG010000066">
    <property type="protein sequence ID" value="MCW3784753.1"/>
    <property type="molecule type" value="Genomic_DNA"/>
</dbReference>
<accession>A0ABT3JAN0</accession>
<comment type="caution">
    <text evidence="2">The sequence shown here is derived from an EMBL/GenBank/DDBJ whole genome shotgun (WGS) entry which is preliminary data.</text>
</comment>
<protein>
    <submittedName>
        <fullName evidence="2">Uncharacterized protein</fullName>
    </submittedName>
</protein>
<evidence type="ECO:0000313" key="2">
    <source>
        <dbReference type="EMBL" id="MCW3784753.1"/>
    </source>
</evidence>